<organism evidence="11 12">
    <name type="scientific">Leishmania tarentolae</name>
    <name type="common">Sauroleishmania tarentolae</name>
    <dbReference type="NCBI Taxonomy" id="5689"/>
    <lineage>
        <taxon>Eukaryota</taxon>
        <taxon>Discoba</taxon>
        <taxon>Euglenozoa</taxon>
        <taxon>Kinetoplastea</taxon>
        <taxon>Metakinetoplastina</taxon>
        <taxon>Trypanosomatida</taxon>
        <taxon>Trypanosomatidae</taxon>
        <taxon>Leishmaniinae</taxon>
        <taxon>Leishmania</taxon>
        <taxon>lizard Leishmania</taxon>
    </lineage>
</organism>
<dbReference type="InterPro" id="IPR055316">
    <property type="entry name" value="RSP9"/>
</dbReference>
<keyword evidence="5" id="KW-0969">Cilium</keyword>
<dbReference type="PANTHER" id="PTHR22069">
    <property type="entry name" value="MITOCHONDRIAL RIBOSOMAL PROTEIN S18"/>
    <property type="match status" value="1"/>
</dbReference>
<evidence type="ECO:0000256" key="8">
    <source>
        <dbReference type="ARBA" id="ARBA00037822"/>
    </source>
</evidence>
<dbReference type="VEuPathDB" id="TriTrypDB:LtaPh_3327301"/>
<evidence type="ECO:0000313" key="11">
    <source>
        <dbReference type="EMBL" id="GET92006.1"/>
    </source>
</evidence>
<dbReference type="GO" id="GO:0060294">
    <property type="term" value="P:cilium movement involved in cell motility"/>
    <property type="evidence" value="ECO:0007669"/>
    <property type="project" value="InterPro"/>
</dbReference>
<evidence type="ECO:0000256" key="5">
    <source>
        <dbReference type="ARBA" id="ARBA00023069"/>
    </source>
</evidence>
<evidence type="ECO:0000256" key="7">
    <source>
        <dbReference type="ARBA" id="ARBA00023273"/>
    </source>
</evidence>
<evidence type="ECO:0000256" key="4">
    <source>
        <dbReference type="ARBA" id="ARBA00022846"/>
    </source>
</evidence>
<dbReference type="GO" id="GO:0035082">
    <property type="term" value="P:axoneme assembly"/>
    <property type="evidence" value="ECO:0007669"/>
    <property type="project" value="InterPro"/>
</dbReference>
<keyword evidence="6" id="KW-0206">Cytoskeleton</keyword>
<name>A0A640KQV3_LEITA</name>
<proteinExistence type="inferred from homology"/>
<dbReference type="AlphaFoldDB" id="A0A640KQV3"/>
<evidence type="ECO:0000313" key="12">
    <source>
        <dbReference type="Proteomes" id="UP000419144"/>
    </source>
</evidence>
<dbReference type="GO" id="GO:0001534">
    <property type="term" value="C:radial spoke"/>
    <property type="evidence" value="ECO:0007669"/>
    <property type="project" value="InterPro"/>
</dbReference>
<comment type="similarity">
    <text evidence="9">Belongs to the flagellar radial spoke RSP9 family.</text>
</comment>
<evidence type="ECO:0000256" key="1">
    <source>
        <dbReference type="ARBA" id="ARBA00004611"/>
    </source>
</evidence>
<dbReference type="Proteomes" id="UP000419144">
    <property type="component" value="Unassembled WGS sequence"/>
</dbReference>
<keyword evidence="2" id="KW-0963">Cytoplasm</keyword>
<keyword evidence="7" id="KW-0966">Cell projection</keyword>
<evidence type="ECO:0000256" key="10">
    <source>
        <dbReference type="ARBA" id="ARBA00041080"/>
    </source>
</evidence>
<gene>
    <name evidence="11" type="ORF">LtaPh_3327301</name>
</gene>
<dbReference type="EMBL" id="BLBS01000052">
    <property type="protein sequence ID" value="GET92006.1"/>
    <property type="molecule type" value="Genomic_DNA"/>
</dbReference>
<keyword evidence="3" id="KW-0970">Cilium biogenesis/degradation</keyword>
<dbReference type="Pfam" id="PF04712">
    <property type="entry name" value="Radial_spoke"/>
    <property type="match status" value="1"/>
</dbReference>
<dbReference type="InterPro" id="IPR006802">
    <property type="entry name" value="Radial_spoke"/>
</dbReference>
<dbReference type="OrthoDB" id="10258956at2759"/>
<reference evidence="11" key="1">
    <citation type="submission" date="2019-11" db="EMBL/GenBank/DDBJ databases">
        <title>Leishmania tarentolae CDS.</title>
        <authorList>
            <person name="Goto Y."/>
            <person name="Yamagishi J."/>
        </authorList>
    </citation>
    <scope>NUCLEOTIDE SEQUENCE [LARGE SCALE GENOMIC DNA]</scope>
    <source>
        <strain evidence="11">Parrot Tar II</strain>
    </source>
</reference>
<comment type="subcellular location">
    <subcellularLocation>
        <location evidence="8">Cell projection</location>
        <location evidence="8">Kinocilium</location>
    </subcellularLocation>
    <subcellularLocation>
        <location evidence="1">Cytoplasm</location>
        <location evidence="1">Cytoskeleton</location>
        <location evidence="1">Flagellum axoneme</location>
    </subcellularLocation>
</comment>
<accession>A0A640KQV3</accession>
<evidence type="ECO:0000256" key="3">
    <source>
        <dbReference type="ARBA" id="ARBA00022794"/>
    </source>
</evidence>
<sequence>MLIFVPFSAEVDDALSSPSSFPQLDFPNSSHARLCAAFQQQLHSLHASRKKKAGAYGTSCPHRIHTHTHTYVQLRCYTRSQRSEKGIHISTRVSLFSASMTSLHPFEYAFMAGASFSLEERVQLTSSLPLLSVQTKRKNLVLWGKIFGYKADYIIVEALDDDAVVEPELYYTLDEGRTFSLLGTFSSVFSMCAGYQNCSGLQQAEWKQFMLLGMRGPFIGDPAYEYRVSNHSRSDGAPETQSVKESVRLALFIEEFDHECRVVPRGAYMKAERQATATIGSTTGTDVDAGERAEIRRNTAFGGLPRTAEGALSLRNYYHLRAINPYRRLLARKQNALFTKSALEQLSEHPLLDSTFESLAEDVPSGTWHLRYDAFHNVVMGRNIRFSGSLFYHVPETSVYGTVYMGDGNMNINAAFEM</sequence>
<protein>
    <recommendedName>
        <fullName evidence="10">Radial spoke head protein 9 homolog</fullName>
    </recommendedName>
</protein>
<evidence type="ECO:0000256" key="6">
    <source>
        <dbReference type="ARBA" id="ARBA00023212"/>
    </source>
</evidence>
<dbReference type="PANTHER" id="PTHR22069:SF0">
    <property type="entry name" value="RADIAL SPOKE HEAD PROTEIN 9 HOMOLOG"/>
    <property type="match status" value="1"/>
</dbReference>
<comment type="caution">
    <text evidence="11">The sequence shown here is derived from an EMBL/GenBank/DDBJ whole genome shotgun (WGS) entry which is preliminary data.</text>
</comment>
<dbReference type="GO" id="GO:0044458">
    <property type="term" value="P:motile cilium assembly"/>
    <property type="evidence" value="ECO:0007669"/>
    <property type="project" value="TreeGrafter"/>
</dbReference>
<evidence type="ECO:0000256" key="2">
    <source>
        <dbReference type="ARBA" id="ARBA00022490"/>
    </source>
</evidence>
<keyword evidence="12" id="KW-1185">Reference proteome</keyword>
<keyword evidence="4" id="KW-0282">Flagellum</keyword>
<evidence type="ECO:0000256" key="9">
    <source>
        <dbReference type="ARBA" id="ARBA00038319"/>
    </source>
</evidence>